<reference evidence="1" key="1">
    <citation type="journal article" date="2020" name="Nature">
        <title>Giant virus diversity and host interactions through global metagenomics.</title>
        <authorList>
            <person name="Schulz F."/>
            <person name="Roux S."/>
            <person name="Paez-Espino D."/>
            <person name="Jungbluth S."/>
            <person name="Walsh D.A."/>
            <person name="Denef V.J."/>
            <person name="McMahon K.D."/>
            <person name="Konstantinidis K.T."/>
            <person name="Eloe-Fadrosh E.A."/>
            <person name="Kyrpides N.C."/>
            <person name="Woyke T."/>
        </authorList>
    </citation>
    <scope>NUCLEOTIDE SEQUENCE</scope>
    <source>
        <strain evidence="1">GVMAG-M-3300025890-48</strain>
    </source>
</reference>
<organism evidence="1">
    <name type="scientific">viral metagenome</name>
    <dbReference type="NCBI Taxonomy" id="1070528"/>
    <lineage>
        <taxon>unclassified sequences</taxon>
        <taxon>metagenomes</taxon>
        <taxon>organismal metagenomes</taxon>
    </lineage>
</organism>
<sequence length="79" mass="9185">MNNDRINEIIERMETFKESHPNMHALWSYYLSLKIKSLNDCIVQCENICNTINTIPNDPDPETLITLITFSRLISENTA</sequence>
<dbReference type="AlphaFoldDB" id="A0A6C0JDT4"/>
<name>A0A6C0JDT4_9ZZZZ</name>
<proteinExistence type="predicted"/>
<evidence type="ECO:0000313" key="1">
    <source>
        <dbReference type="EMBL" id="QHU03010.1"/>
    </source>
</evidence>
<dbReference type="EMBL" id="MN740368">
    <property type="protein sequence ID" value="QHU03010.1"/>
    <property type="molecule type" value="Genomic_DNA"/>
</dbReference>
<accession>A0A6C0JDT4</accession>
<protein>
    <submittedName>
        <fullName evidence="1">Uncharacterized protein</fullName>
    </submittedName>
</protein>